<evidence type="ECO:0000313" key="2">
    <source>
        <dbReference type="EMBL" id="SPD88298.1"/>
    </source>
</evidence>
<dbReference type="KEGG" id="mgg:MPLG2_3268"/>
<dbReference type="Gene3D" id="3.40.50.410">
    <property type="entry name" value="von Willebrand factor, type A domain"/>
    <property type="match status" value="1"/>
</dbReference>
<dbReference type="Proteomes" id="UP000238164">
    <property type="component" value="Chromosome 1"/>
</dbReference>
<evidence type="ECO:0000259" key="1">
    <source>
        <dbReference type="SMART" id="SM00327"/>
    </source>
</evidence>
<reference evidence="2 3" key="1">
    <citation type="submission" date="2018-02" db="EMBL/GenBank/DDBJ databases">
        <authorList>
            <person name="Cohen D.B."/>
            <person name="Kent A.D."/>
        </authorList>
    </citation>
    <scope>NUCLEOTIDE SEQUENCE [LARGE SCALE GENOMIC DNA]</scope>
    <source>
        <strain evidence="2">1</strain>
    </source>
</reference>
<dbReference type="PANTHER" id="PTHR30634">
    <property type="entry name" value="OUTER MEMBRANE LOLAB LIPOPROTEIN INSERTION APPARATUS"/>
    <property type="match status" value="1"/>
</dbReference>
<dbReference type="InterPro" id="IPR036465">
    <property type="entry name" value="vWFA_dom_sf"/>
</dbReference>
<sequence>MAGLVSGEQARRWRLVLGRYADGNLPRDSSDAGLDETLGYLYDREYTRRGHRHARGGGGTLDPSAIKALNWLGKARTLFSASTLERLQADAVTRYGLDDLLADPGTVDALGPNQQLATALMRMKGRLSPAAADGLRTLIAKVVADIVARLKPRFTTALTGMRDRSRRSPHASSANFDAKRTIAANLANVDPATGRMLVEQVRFAARRRRTNLQWDVIVLVDQSGSMADSLLHAAVSASILAGLPGVSVRLILFDTSLVDLTHLAHDPVEVLLTAQLGGGTNIAQAMKHAESLVSQPTRTVVALISDFEEGGSVTALIASVRRLAASGVTLLGLAALSDEGEPWYDATTAARLVAAGMPVAAMTPDRFAEWLAEVMA</sequence>
<proteinExistence type="predicted"/>
<dbReference type="RefSeq" id="WP_105186838.1">
    <property type="nucleotide sequence ID" value="NZ_BAAAGO010000001.1"/>
</dbReference>
<keyword evidence="3" id="KW-1185">Reference proteome</keyword>
<dbReference type="InterPro" id="IPR050458">
    <property type="entry name" value="LolB"/>
</dbReference>
<accession>A0A2N9JL57</accession>
<dbReference type="OrthoDB" id="9789979at2"/>
<gene>
    <name evidence="2" type="primary">yehP</name>
    <name evidence="2" type="ORF">MPLG2_3268</name>
</gene>
<organism evidence="2 3">
    <name type="scientific">Micropruina glycogenica</name>
    <dbReference type="NCBI Taxonomy" id="75385"/>
    <lineage>
        <taxon>Bacteria</taxon>
        <taxon>Bacillati</taxon>
        <taxon>Actinomycetota</taxon>
        <taxon>Actinomycetes</taxon>
        <taxon>Propionibacteriales</taxon>
        <taxon>Nocardioidaceae</taxon>
        <taxon>Micropruina</taxon>
    </lineage>
</organism>
<protein>
    <recommendedName>
        <fullName evidence="1">VWFA domain-containing protein</fullName>
    </recommendedName>
</protein>
<dbReference type="InterPro" id="IPR002035">
    <property type="entry name" value="VWF_A"/>
</dbReference>
<dbReference type="Pfam" id="PF05762">
    <property type="entry name" value="VWA_CoxE"/>
    <property type="match status" value="1"/>
</dbReference>
<dbReference type="InterPro" id="IPR008912">
    <property type="entry name" value="Uncharacterised_CoxE"/>
</dbReference>
<dbReference type="PANTHER" id="PTHR30634:SF16">
    <property type="entry name" value="OUTER-MEMBRANE LIPOPROTEIN LOLB"/>
    <property type="match status" value="1"/>
</dbReference>
<feature type="domain" description="VWFA" evidence="1">
    <location>
        <begin position="213"/>
        <end position="372"/>
    </location>
</feature>
<dbReference type="AlphaFoldDB" id="A0A2N9JL57"/>
<evidence type="ECO:0000313" key="3">
    <source>
        <dbReference type="Proteomes" id="UP000238164"/>
    </source>
</evidence>
<dbReference type="SUPFAM" id="SSF53300">
    <property type="entry name" value="vWA-like"/>
    <property type="match status" value="1"/>
</dbReference>
<dbReference type="SMART" id="SM00327">
    <property type="entry name" value="VWA"/>
    <property type="match status" value="1"/>
</dbReference>
<name>A0A2N9JL57_9ACTN</name>
<dbReference type="EMBL" id="LT985188">
    <property type="protein sequence ID" value="SPD88298.1"/>
    <property type="molecule type" value="Genomic_DNA"/>
</dbReference>